<reference evidence="2" key="1">
    <citation type="journal article" date="2019" name="Int. J. Syst. Evol. Microbiol.">
        <title>The Global Catalogue of Microorganisms (GCM) 10K type strain sequencing project: providing services to taxonomists for standard genome sequencing and annotation.</title>
        <authorList>
            <consortium name="The Broad Institute Genomics Platform"/>
            <consortium name="The Broad Institute Genome Sequencing Center for Infectious Disease"/>
            <person name="Wu L."/>
            <person name="Ma J."/>
        </authorList>
    </citation>
    <scope>NUCLEOTIDE SEQUENCE [LARGE SCALE GENOMIC DNA]</scope>
    <source>
        <strain evidence="2">CGMCC 1.15795</strain>
    </source>
</reference>
<evidence type="ECO:0000313" key="2">
    <source>
        <dbReference type="Proteomes" id="UP001597197"/>
    </source>
</evidence>
<dbReference type="RefSeq" id="WP_382315022.1">
    <property type="nucleotide sequence ID" value="NZ_JBHUFD010000005.1"/>
</dbReference>
<keyword evidence="2" id="KW-1185">Reference proteome</keyword>
<protein>
    <recommendedName>
        <fullName evidence="3">STAS/SEC14 domain-containing protein</fullName>
    </recommendedName>
</protein>
<evidence type="ECO:0000313" key="1">
    <source>
        <dbReference type="EMBL" id="MFD1873806.1"/>
    </source>
</evidence>
<proteinExistence type="predicted"/>
<dbReference type="EMBL" id="JBHUFD010000005">
    <property type="protein sequence ID" value="MFD1873806.1"/>
    <property type="molecule type" value="Genomic_DNA"/>
</dbReference>
<accession>A0ABW4QX97</accession>
<gene>
    <name evidence="1" type="ORF">ACFSDX_15275</name>
</gene>
<sequence length="143" mass="16317">MPIIYRTSYLLLHHYSVGATIETEWLGFVNSEQLRTSLQEVLRLARQHRIRSYVANNVLLRAIRPADQDWINEVWFPDFARLGVQRLAIVVSQDGLNRMGIDNIMQRATTHVPYDTQYFADAATARNWAAVASASAEQTLPTT</sequence>
<organism evidence="1 2">
    <name type="scientific">Hymenobacter bucti</name>
    <dbReference type="NCBI Taxonomy" id="1844114"/>
    <lineage>
        <taxon>Bacteria</taxon>
        <taxon>Pseudomonadati</taxon>
        <taxon>Bacteroidota</taxon>
        <taxon>Cytophagia</taxon>
        <taxon>Cytophagales</taxon>
        <taxon>Hymenobacteraceae</taxon>
        <taxon>Hymenobacter</taxon>
    </lineage>
</organism>
<dbReference type="Proteomes" id="UP001597197">
    <property type="component" value="Unassembled WGS sequence"/>
</dbReference>
<comment type="caution">
    <text evidence="1">The sequence shown here is derived from an EMBL/GenBank/DDBJ whole genome shotgun (WGS) entry which is preliminary data.</text>
</comment>
<evidence type="ECO:0008006" key="3">
    <source>
        <dbReference type="Google" id="ProtNLM"/>
    </source>
</evidence>
<name>A0ABW4QX97_9BACT</name>